<gene>
    <name evidence="2" type="ORF">FA13DRAFT_1716703</name>
</gene>
<sequence>MIHAKSTGSEKEGKVGKTSLSKESWAADTEGGLPYRRLESMSAKSGGGSWAFMSKEVDSLLQRFSLQPVWVQLKVIPLCLCLHDHQAVRMPTGAVCNDDVPGLKPDTQKEKKALPAFDSLAPARARRVEEPVVAGARKRGRTSKRNEEERDMGAESDEGGNFLTYASTSSLV</sequence>
<evidence type="ECO:0000313" key="3">
    <source>
        <dbReference type="Proteomes" id="UP000298030"/>
    </source>
</evidence>
<dbReference type="Proteomes" id="UP000298030">
    <property type="component" value="Unassembled WGS sequence"/>
</dbReference>
<reference evidence="2 3" key="1">
    <citation type="journal article" date="2019" name="Nat. Ecol. Evol.">
        <title>Megaphylogeny resolves global patterns of mushroom evolution.</title>
        <authorList>
            <person name="Varga T."/>
            <person name="Krizsan K."/>
            <person name="Foldi C."/>
            <person name="Dima B."/>
            <person name="Sanchez-Garcia M."/>
            <person name="Sanchez-Ramirez S."/>
            <person name="Szollosi G.J."/>
            <person name="Szarkandi J.G."/>
            <person name="Papp V."/>
            <person name="Albert L."/>
            <person name="Andreopoulos W."/>
            <person name="Angelini C."/>
            <person name="Antonin V."/>
            <person name="Barry K.W."/>
            <person name="Bougher N.L."/>
            <person name="Buchanan P."/>
            <person name="Buyck B."/>
            <person name="Bense V."/>
            <person name="Catcheside P."/>
            <person name="Chovatia M."/>
            <person name="Cooper J."/>
            <person name="Damon W."/>
            <person name="Desjardin D."/>
            <person name="Finy P."/>
            <person name="Geml J."/>
            <person name="Haridas S."/>
            <person name="Hughes K."/>
            <person name="Justo A."/>
            <person name="Karasinski D."/>
            <person name="Kautmanova I."/>
            <person name="Kiss B."/>
            <person name="Kocsube S."/>
            <person name="Kotiranta H."/>
            <person name="LaButti K.M."/>
            <person name="Lechner B.E."/>
            <person name="Liimatainen K."/>
            <person name="Lipzen A."/>
            <person name="Lukacs Z."/>
            <person name="Mihaltcheva S."/>
            <person name="Morgado L.N."/>
            <person name="Niskanen T."/>
            <person name="Noordeloos M.E."/>
            <person name="Ohm R.A."/>
            <person name="Ortiz-Santana B."/>
            <person name="Ovrebo C."/>
            <person name="Racz N."/>
            <person name="Riley R."/>
            <person name="Savchenko A."/>
            <person name="Shiryaev A."/>
            <person name="Soop K."/>
            <person name="Spirin V."/>
            <person name="Szebenyi C."/>
            <person name="Tomsovsky M."/>
            <person name="Tulloss R.E."/>
            <person name="Uehling J."/>
            <person name="Grigoriev I.V."/>
            <person name="Vagvolgyi C."/>
            <person name="Papp T."/>
            <person name="Martin F.M."/>
            <person name="Miettinen O."/>
            <person name="Hibbett D.S."/>
            <person name="Nagy L.G."/>
        </authorList>
    </citation>
    <scope>NUCLEOTIDE SEQUENCE [LARGE SCALE GENOMIC DNA]</scope>
    <source>
        <strain evidence="2 3">FP101781</strain>
    </source>
</reference>
<feature type="compositionally biased region" description="Basic and acidic residues" evidence="1">
    <location>
        <begin position="144"/>
        <end position="153"/>
    </location>
</feature>
<evidence type="ECO:0000256" key="1">
    <source>
        <dbReference type="SAM" id="MobiDB-lite"/>
    </source>
</evidence>
<organism evidence="2 3">
    <name type="scientific">Coprinellus micaceus</name>
    <name type="common">Glistening ink-cap mushroom</name>
    <name type="synonym">Coprinus micaceus</name>
    <dbReference type="NCBI Taxonomy" id="71717"/>
    <lineage>
        <taxon>Eukaryota</taxon>
        <taxon>Fungi</taxon>
        <taxon>Dikarya</taxon>
        <taxon>Basidiomycota</taxon>
        <taxon>Agaricomycotina</taxon>
        <taxon>Agaricomycetes</taxon>
        <taxon>Agaricomycetidae</taxon>
        <taxon>Agaricales</taxon>
        <taxon>Agaricineae</taxon>
        <taxon>Psathyrellaceae</taxon>
        <taxon>Coprinellus</taxon>
    </lineage>
</organism>
<feature type="region of interest" description="Disordered" evidence="1">
    <location>
        <begin position="128"/>
        <end position="172"/>
    </location>
</feature>
<name>A0A4Y7SIC7_COPMI</name>
<feature type="region of interest" description="Disordered" evidence="1">
    <location>
        <begin position="1"/>
        <end position="27"/>
    </location>
</feature>
<keyword evidence="3" id="KW-1185">Reference proteome</keyword>
<proteinExistence type="predicted"/>
<evidence type="ECO:0000313" key="2">
    <source>
        <dbReference type="EMBL" id="TEB21603.1"/>
    </source>
</evidence>
<accession>A0A4Y7SIC7</accession>
<protein>
    <submittedName>
        <fullName evidence="2">Uncharacterized protein</fullName>
    </submittedName>
</protein>
<comment type="caution">
    <text evidence="2">The sequence shown here is derived from an EMBL/GenBank/DDBJ whole genome shotgun (WGS) entry which is preliminary data.</text>
</comment>
<dbReference type="EMBL" id="QPFP01000106">
    <property type="protein sequence ID" value="TEB21603.1"/>
    <property type="molecule type" value="Genomic_DNA"/>
</dbReference>
<dbReference type="AlphaFoldDB" id="A0A4Y7SIC7"/>